<organism evidence="3 4">
    <name type="scientific">Actinidia rufa</name>
    <dbReference type="NCBI Taxonomy" id="165716"/>
    <lineage>
        <taxon>Eukaryota</taxon>
        <taxon>Viridiplantae</taxon>
        <taxon>Streptophyta</taxon>
        <taxon>Embryophyta</taxon>
        <taxon>Tracheophyta</taxon>
        <taxon>Spermatophyta</taxon>
        <taxon>Magnoliopsida</taxon>
        <taxon>eudicotyledons</taxon>
        <taxon>Gunneridae</taxon>
        <taxon>Pentapetalae</taxon>
        <taxon>asterids</taxon>
        <taxon>Ericales</taxon>
        <taxon>Actinidiaceae</taxon>
        <taxon>Actinidia</taxon>
    </lineage>
</organism>
<dbReference type="PANTHER" id="PTHR33138:SF72">
    <property type="entry name" value="WALL-ASSOCIATED RECEPTOR KINASE CARBOXY-TERMINAL PROTEIN"/>
    <property type="match status" value="1"/>
</dbReference>
<keyword evidence="1" id="KW-0325">Glycoprotein</keyword>
<dbReference type="PANTHER" id="PTHR33138">
    <property type="entry name" value="OS01G0690200 PROTEIN"/>
    <property type="match status" value="1"/>
</dbReference>
<dbReference type="EMBL" id="BJWL01000002">
    <property type="protein sequence ID" value="GFY82868.1"/>
    <property type="molecule type" value="Genomic_DNA"/>
</dbReference>
<reference evidence="3 4" key="1">
    <citation type="submission" date="2019-07" db="EMBL/GenBank/DDBJ databases">
        <title>De Novo Assembly of kiwifruit Actinidia rufa.</title>
        <authorList>
            <person name="Sugita-Konishi S."/>
            <person name="Sato K."/>
            <person name="Mori E."/>
            <person name="Abe Y."/>
            <person name="Kisaki G."/>
            <person name="Hamano K."/>
            <person name="Suezawa K."/>
            <person name="Otani M."/>
            <person name="Fukuda T."/>
            <person name="Manabe T."/>
            <person name="Gomi K."/>
            <person name="Tabuchi M."/>
            <person name="Akimitsu K."/>
            <person name="Kataoka I."/>
        </authorList>
    </citation>
    <scope>NUCLEOTIDE SEQUENCE [LARGE SCALE GENOMIC DNA]</scope>
    <source>
        <strain evidence="4">cv. Fuchu</strain>
    </source>
</reference>
<dbReference type="Proteomes" id="UP000585474">
    <property type="component" value="Unassembled WGS sequence"/>
</dbReference>
<dbReference type="InterPro" id="IPR032872">
    <property type="entry name" value="WAK_assoc_C"/>
</dbReference>
<dbReference type="AlphaFoldDB" id="A0A7J0E8T1"/>
<evidence type="ECO:0000313" key="3">
    <source>
        <dbReference type="EMBL" id="GFY82868.1"/>
    </source>
</evidence>
<dbReference type="OrthoDB" id="1507006at2759"/>
<name>A0A7J0E8T1_9ERIC</name>
<evidence type="ECO:0000256" key="1">
    <source>
        <dbReference type="ARBA" id="ARBA00023180"/>
    </source>
</evidence>
<protein>
    <recommendedName>
        <fullName evidence="2">Wall-associated receptor kinase C-terminal domain-containing protein</fullName>
    </recommendedName>
</protein>
<feature type="domain" description="Wall-associated receptor kinase C-terminal" evidence="2">
    <location>
        <begin position="105"/>
        <end position="188"/>
    </location>
</feature>
<evidence type="ECO:0000259" key="2">
    <source>
        <dbReference type="Pfam" id="PF14380"/>
    </source>
</evidence>
<sequence length="217" mass="23100">MSNTRTAVRIFSARTLQTSAIHSGEGPGHSIAATQGLALNCTERNFGKIVGQATSTTPPWIPLTSTMLSTSRTSRSSTVARDLRVEYLIPTAFACTTNYTKGTFTMYATSNTMEYRNVSCNTSVLVQVNQRAAQALTDNTINVVEALDSGFGLQWEANDTNCERCVRSGGTCGSDSSASGSFVCYCSNQPSALTCNTNQVTSTGGTDLKLKLVIGKM</sequence>
<comment type="caution">
    <text evidence="3">The sequence shown here is derived from an EMBL/GenBank/DDBJ whole genome shotgun (WGS) entry which is preliminary data.</text>
</comment>
<accession>A0A7J0E8T1</accession>
<keyword evidence="4" id="KW-1185">Reference proteome</keyword>
<dbReference type="Pfam" id="PF14380">
    <property type="entry name" value="WAK_assoc"/>
    <property type="match status" value="1"/>
</dbReference>
<proteinExistence type="predicted"/>
<evidence type="ECO:0000313" key="4">
    <source>
        <dbReference type="Proteomes" id="UP000585474"/>
    </source>
</evidence>
<gene>
    <name evidence="3" type="ORF">Acr_02g0011080</name>
</gene>